<name>A0ABU3I0J8_9ACTN</name>
<dbReference type="RefSeq" id="WP_139118600.1">
    <property type="nucleotide sequence ID" value="NZ_JAVSGH010000018.1"/>
</dbReference>
<evidence type="ECO:0000313" key="2">
    <source>
        <dbReference type="Proteomes" id="UP001181313"/>
    </source>
</evidence>
<comment type="caution">
    <text evidence="1">The sequence shown here is derived from an EMBL/GenBank/DDBJ whole genome shotgun (WGS) entry which is preliminary data.</text>
</comment>
<organism evidence="1 2">
    <name type="scientific">Streptomyces althioticus subsp. attaecolombicae</name>
    <dbReference type="NCBI Taxonomy" id="3075534"/>
    <lineage>
        <taxon>Bacteria</taxon>
        <taxon>Bacillati</taxon>
        <taxon>Actinomycetota</taxon>
        <taxon>Actinomycetes</taxon>
        <taxon>Kitasatosporales</taxon>
        <taxon>Streptomycetaceae</taxon>
        <taxon>Streptomyces</taxon>
        <taxon>Streptomyces althioticus group</taxon>
    </lineage>
</organism>
<evidence type="ECO:0000313" key="1">
    <source>
        <dbReference type="EMBL" id="MDT3726486.1"/>
    </source>
</evidence>
<dbReference type="EMBL" id="JAVSGH010000018">
    <property type="protein sequence ID" value="MDT3726486.1"/>
    <property type="molecule type" value="Genomic_DNA"/>
</dbReference>
<dbReference type="Gene3D" id="3.30.870.10">
    <property type="entry name" value="Endonuclease Chain A"/>
    <property type="match status" value="1"/>
</dbReference>
<keyword evidence="2" id="KW-1185">Reference proteome</keyword>
<proteinExistence type="predicted"/>
<reference evidence="1" key="1">
    <citation type="submission" date="2024-05" db="EMBL/GenBank/DDBJ databases">
        <title>30 novel species of actinomycetes from the DSMZ collection.</title>
        <authorList>
            <person name="Nouioui I."/>
        </authorList>
    </citation>
    <scope>NUCLEOTIDE SEQUENCE</scope>
    <source>
        <strain evidence="1">DSM 41972</strain>
    </source>
</reference>
<accession>A0ABU3I0J8</accession>
<gene>
    <name evidence="1" type="ORF">ROS62_16965</name>
</gene>
<evidence type="ECO:0008006" key="3">
    <source>
        <dbReference type="Google" id="ProtNLM"/>
    </source>
</evidence>
<dbReference type="Proteomes" id="UP001181313">
    <property type="component" value="Unassembled WGS sequence"/>
</dbReference>
<sequence>MNETAPAPGVEPPTAFASPLTLILDEERTSGHGLEEALFLSFTADLGFFEEIALGVIQATGARVTVAGDVSMARNDPRSVRRAGRSYLTGLAYAHGAAFHPKLMVLAGPDHATIALGSGNTTLAGWQANAELWTVLRVDGNQSPTAIPDLAAWLRDLPERVRFSAGVPQALGRVAALLDRLHRDSTPTEPHVRVVSSLRSPIIDQLPHGPVDELAVFAPFYDQRSIALRQLLERFRPSRFTLAYQPGLSDLDGPSVAALVKEYDGRVISDNDQRYRHGKLVEWASGGQRWALTGSPNLSAAALLLSQGEGGNCELGVITPITSTLLPDGTDEPAARLCSATSLPRPTAGNGPLLLGALRIADGLEISVARPLSDSAHLELSQAAAPPEAWEHIADIPPGRATLTVTAPADAGSRVRLVVVDSDGVPSFGNIVFVVDPDRALRRMTPAPSQTPTTQPAELFTDPKLAERILGDLESLRTELIPVPAGASASRGSESKTATARLDGDEDGWERYLDECAGRIGHPLTCFALGLPLPTVAGTPFQDLLPVSWDERFTDDIEAALDEDGAETLAAEHDPAAAGAETATATLPDLRQVDQEVRRRYRRLVERLVAFASAPKRGPVECLLVIRLTLWYVAAGAWPPTHTGWIPLLSRAVRALGERVLGRVEPQVGSLAAVALAVLRSHAPRYEITPETLAFNEASQAVGHLLPAVDSAYVTEYTALLDTAFGPAVDQVAVLDVASDVVQDDPLADAVWSLTEKGRDVHRHGKLLLHVTGRFSNPALVALEAVGAAEDAPLVGAWAGSGPDSGGGAWALVIWRRPDLIVVDARRPTPLWRHHRLAGLVGPRALAAQRSFESAASVPHGPRNQPFELAHQVLSDLRLAGPRPPQCGP</sequence>
<protein>
    <recommendedName>
        <fullName evidence="3">PLD phosphodiesterase domain-containing protein</fullName>
    </recommendedName>
</protein>